<protein>
    <submittedName>
        <fullName evidence="1">Uncharacterized protein</fullName>
    </submittedName>
</protein>
<dbReference type="AlphaFoldDB" id="A0A0F8WLJ1"/>
<sequence>MLSDHKPRLTVDISQRQEDKLREYIPHGMKKHIISMILDDAIDILEDPIKRPVFLGAMAERRLRLEDWLKVPKVSFRRLVEPLQEG</sequence>
<proteinExistence type="predicted"/>
<organism evidence="1">
    <name type="scientific">marine sediment metagenome</name>
    <dbReference type="NCBI Taxonomy" id="412755"/>
    <lineage>
        <taxon>unclassified sequences</taxon>
        <taxon>metagenomes</taxon>
        <taxon>ecological metagenomes</taxon>
    </lineage>
</organism>
<name>A0A0F8WLJ1_9ZZZZ</name>
<evidence type="ECO:0000313" key="1">
    <source>
        <dbReference type="EMBL" id="KKK57752.1"/>
    </source>
</evidence>
<reference evidence="1" key="1">
    <citation type="journal article" date="2015" name="Nature">
        <title>Complex archaea that bridge the gap between prokaryotes and eukaryotes.</title>
        <authorList>
            <person name="Spang A."/>
            <person name="Saw J.H."/>
            <person name="Jorgensen S.L."/>
            <person name="Zaremba-Niedzwiedzka K."/>
            <person name="Martijn J."/>
            <person name="Lind A.E."/>
            <person name="van Eijk R."/>
            <person name="Schleper C."/>
            <person name="Guy L."/>
            <person name="Ettema T.J."/>
        </authorList>
    </citation>
    <scope>NUCLEOTIDE SEQUENCE</scope>
</reference>
<dbReference type="EMBL" id="LAZR01064319">
    <property type="protein sequence ID" value="KKK57752.1"/>
    <property type="molecule type" value="Genomic_DNA"/>
</dbReference>
<gene>
    <name evidence="1" type="ORF">LCGC14_3051320</name>
</gene>
<comment type="caution">
    <text evidence="1">The sequence shown here is derived from an EMBL/GenBank/DDBJ whole genome shotgun (WGS) entry which is preliminary data.</text>
</comment>
<accession>A0A0F8WLJ1</accession>